<feature type="domain" description="Pyridoxamine kinase/Phosphomethylpyrimidine kinase" evidence="1">
    <location>
        <begin position="26"/>
        <end position="218"/>
    </location>
</feature>
<reference evidence="2 3" key="1">
    <citation type="submission" date="2021-07" db="EMBL/GenBank/DDBJ databases">
        <title>Genome data of Colletotrichum spaethianum.</title>
        <authorList>
            <person name="Utami Y.D."/>
            <person name="Hiruma K."/>
        </authorList>
    </citation>
    <scope>NUCLEOTIDE SEQUENCE [LARGE SCALE GENOMIC DNA]</scope>
    <source>
        <strain evidence="2 3">MAFF 242679</strain>
    </source>
</reference>
<proteinExistence type="predicted"/>
<dbReference type="CDD" id="cd01169">
    <property type="entry name" value="HMPP_kinase"/>
    <property type="match status" value="1"/>
</dbReference>
<dbReference type="InterPro" id="IPR013749">
    <property type="entry name" value="PM/HMP-P_kinase-1"/>
</dbReference>
<evidence type="ECO:0000313" key="2">
    <source>
        <dbReference type="EMBL" id="GJC80975.1"/>
    </source>
</evidence>
<dbReference type="InterPro" id="IPR004399">
    <property type="entry name" value="HMP/HMP-P_kinase_dom"/>
</dbReference>
<dbReference type="EMBL" id="BPPX01000006">
    <property type="protein sequence ID" value="GJC80975.1"/>
    <property type="molecule type" value="Genomic_DNA"/>
</dbReference>
<sequence>MVHGRVLVIAGSDSSGGARSRANGNNSGLEADQKVIAAHGCYAMTATTALTAQDTTGVHDIHHVPQEFLVKQIDACVSDIGVDVVKTGTVVEALKRHKIPKVVVDPVMIATSGAELLPREAVAELLEGLLRLTTVLTPNVPEAKLILEDSGYKSIEVNGVKDLEELAKSVQALGPEWVLVKGGHAPFKADLTVAETEEEKSVVVDVLYGHGGFCTFRARIRVPRIRTARAVRWLVSDISSPGAEDVDI</sequence>
<evidence type="ECO:0000313" key="3">
    <source>
        <dbReference type="Proteomes" id="UP001055172"/>
    </source>
</evidence>
<dbReference type="PANTHER" id="PTHR20858">
    <property type="entry name" value="PHOSPHOMETHYLPYRIMIDINE KINASE"/>
    <property type="match status" value="1"/>
</dbReference>
<dbReference type="AlphaFoldDB" id="A0AA37GHE4"/>
<protein>
    <submittedName>
        <fullName evidence="2">Hydroxymethylpyrimidine/ phosphomethylpyrimidine kinase 2</fullName>
    </submittedName>
</protein>
<evidence type="ECO:0000259" key="1">
    <source>
        <dbReference type="Pfam" id="PF08543"/>
    </source>
</evidence>
<keyword evidence="2" id="KW-0418">Kinase</keyword>
<dbReference type="GO" id="GO:0005829">
    <property type="term" value="C:cytosol"/>
    <property type="evidence" value="ECO:0007669"/>
    <property type="project" value="TreeGrafter"/>
</dbReference>
<dbReference type="Pfam" id="PF08543">
    <property type="entry name" value="Phos_pyr_kin"/>
    <property type="match status" value="1"/>
</dbReference>
<gene>
    <name evidence="2" type="ORF">ColLi_03813</name>
</gene>
<dbReference type="GO" id="GO:0009228">
    <property type="term" value="P:thiamine biosynthetic process"/>
    <property type="evidence" value="ECO:0007669"/>
    <property type="project" value="InterPro"/>
</dbReference>
<dbReference type="GO" id="GO:0008972">
    <property type="term" value="F:phosphomethylpyrimidine kinase activity"/>
    <property type="evidence" value="ECO:0007669"/>
    <property type="project" value="InterPro"/>
</dbReference>
<keyword evidence="3" id="KW-1185">Reference proteome</keyword>
<keyword evidence="2" id="KW-0808">Transferase</keyword>
<comment type="caution">
    <text evidence="2">The sequence shown here is derived from an EMBL/GenBank/DDBJ whole genome shotgun (WGS) entry which is preliminary data.</text>
</comment>
<dbReference type="InterPro" id="IPR029056">
    <property type="entry name" value="Ribokinase-like"/>
</dbReference>
<organism evidence="2 3">
    <name type="scientific">Colletotrichum liriopes</name>
    <dbReference type="NCBI Taxonomy" id="708192"/>
    <lineage>
        <taxon>Eukaryota</taxon>
        <taxon>Fungi</taxon>
        <taxon>Dikarya</taxon>
        <taxon>Ascomycota</taxon>
        <taxon>Pezizomycotina</taxon>
        <taxon>Sordariomycetes</taxon>
        <taxon>Hypocreomycetidae</taxon>
        <taxon>Glomerellales</taxon>
        <taxon>Glomerellaceae</taxon>
        <taxon>Colletotrichum</taxon>
        <taxon>Colletotrichum spaethianum species complex</taxon>
    </lineage>
</organism>
<dbReference type="SUPFAM" id="SSF53613">
    <property type="entry name" value="Ribokinase-like"/>
    <property type="match status" value="1"/>
</dbReference>
<name>A0AA37GHE4_9PEZI</name>
<accession>A0AA37GHE4</accession>
<dbReference type="PANTHER" id="PTHR20858:SF17">
    <property type="entry name" value="HYDROXYMETHYLPYRIMIDINE_PHOSPHOMETHYLPYRIMIDINE KINASE THI20-RELATED"/>
    <property type="match status" value="1"/>
</dbReference>
<dbReference type="GO" id="GO:0008902">
    <property type="term" value="F:hydroxymethylpyrimidine kinase activity"/>
    <property type="evidence" value="ECO:0007669"/>
    <property type="project" value="TreeGrafter"/>
</dbReference>
<dbReference type="Gene3D" id="3.40.1190.20">
    <property type="match status" value="1"/>
</dbReference>
<dbReference type="Proteomes" id="UP001055172">
    <property type="component" value="Unassembled WGS sequence"/>
</dbReference>